<sequence>MSDTQADVDASMLGAMQLFLETFYGKDIARLHAEGGETTSVHIDMHLLIDYNYELAMHVLERPSRYLPVFNEALVAAQRKSVQTGLAGALAVVNESAQVRMRQLPNHPALMRTKMPGSEDAGRLLSVSGTVIRTGVVKMMETHKTYACRSCRGTFTVRAEIEQYNYIPKPTRCLAGGEEFCKSTEFLAAPGSDQQQQQQHQQESCTDYQEIKIQEQVGKLALGTIPRSIVVILEGDLVDVAKSGDSATVTGTLLRRWRPVAAGERPDIALVLRASSIDVHSGEQGGLLVVTDDVRDAFRRYWQRHAAAPMRGRDLLVAAMCPQVYGLFYIKLAVLLVLISGVARADPSGLRVRGEAHLLLVGDPGTAKSQFLKYAAKLIPRSVLTTGIGSTSAGLTVTAVKDGPEWQLEAGALVLADRGLCCIDEFGSIRDAEKSTILEAMEQQSISVAKAGIVCKLNSRCSVLAAMNPKGKYDSESPLSINTALSTPLLSRFDLILILLDSRNDVWDDRVSSFLLAGGKDDALDRPSDEDDWSFETLQAYIAHVKSSLDPESTPASEQVLTRYYQIQRQRDPTNAARTTIRLLESLIRLSQAHARLMFRNKVRVEDAVMAVVLMESTMLSASILGKTDALHTTIPDDSQAFYAELETLVLGRLGLEHLLQPT</sequence>
<keyword evidence="2" id="KW-0235">DNA replication</keyword>
<dbReference type="GO" id="GO:0006279">
    <property type="term" value="P:premeiotic DNA replication"/>
    <property type="evidence" value="ECO:0007669"/>
    <property type="project" value="UniProtKB-ARBA"/>
</dbReference>
<dbReference type="GO" id="GO:0005524">
    <property type="term" value="F:ATP binding"/>
    <property type="evidence" value="ECO:0007669"/>
    <property type="project" value="UniProtKB-KW"/>
</dbReference>
<dbReference type="InterPro" id="IPR027417">
    <property type="entry name" value="P-loop_NTPase"/>
</dbReference>
<dbReference type="Pfam" id="PF14551">
    <property type="entry name" value="MCM_N"/>
    <property type="match status" value="1"/>
</dbReference>
<accession>A0A9W8BNZ2</accession>
<dbReference type="InterPro" id="IPR041562">
    <property type="entry name" value="MCM_lid"/>
</dbReference>
<keyword evidence="4 10" id="KW-0378">Hydrolase</keyword>
<dbReference type="InterPro" id="IPR033762">
    <property type="entry name" value="MCM_OB"/>
</dbReference>
<reference evidence="10" key="1">
    <citation type="submission" date="2022-07" db="EMBL/GenBank/DDBJ databases">
        <title>Phylogenomic reconstructions and comparative analyses of Kickxellomycotina fungi.</title>
        <authorList>
            <person name="Reynolds N.K."/>
            <person name="Stajich J.E."/>
            <person name="Barry K."/>
            <person name="Grigoriev I.V."/>
            <person name="Crous P."/>
            <person name="Smith M.E."/>
        </authorList>
    </citation>
    <scope>NUCLEOTIDE SEQUENCE</scope>
    <source>
        <strain evidence="10">IMI 214461</strain>
    </source>
</reference>
<dbReference type="SMART" id="SM00350">
    <property type="entry name" value="MCM"/>
    <property type="match status" value="1"/>
</dbReference>
<keyword evidence="6 8" id="KW-0067">ATP-binding</keyword>
<dbReference type="InterPro" id="IPR001208">
    <property type="entry name" value="MCM_dom"/>
</dbReference>
<dbReference type="Proteomes" id="UP001150907">
    <property type="component" value="Unassembled WGS sequence"/>
</dbReference>
<proteinExistence type="inferred from homology"/>
<evidence type="ECO:0000259" key="9">
    <source>
        <dbReference type="PROSITE" id="PS50051"/>
    </source>
</evidence>
<keyword evidence="5 10" id="KW-0347">Helicase</keyword>
<dbReference type="PANTHER" id="PTHR11630:SF48">
    <property type="entry name" value="DNA HELICASE MCM9"/>
    <property type="match status" value="1"/>
</dbReference>
<evidence type="ECO:0000256" key="7">
    <source>
        <dbReference type="ARBA" id="ARBA00023125"/>
    </source>
</evidence>
<dbReference type="PROSITE" id="PS50051">
    <property type="entry name" value="MCM_2"/>
    <property type="match status" value="1"/>
</dbReference>
<comment type="caution">
    <text evidence="10">The sequence shown here is derived from an EMBL/GenBank/DDBJ whole genome shotgun (WGS) entry which is preliminary data.</text>
</comment>
<dbReference type="SUPFAM" id="SSF52540">
    <property type="entry name" value="P-loop containing nucleoside triphosphate hydrolases"/>
    <property type="match status" value="1"/>
</dbReference>
<dbReference type="EC" id="3.6.4.12" evidence="1"/>
<evidence type="ECO:0000256" key="3">
    <source>
        <dbReference type="ARBA" id="ARBA00022741"/>
    </source>
</evidence>
<dbReference type="InterPro" id="IPR031327">
    <property type="entry name" value="MCM"/>
</dbReference>
<protein>
    <recommendedName>
        <fullName evidence="1">DNA helicase</fullName>
        <ecNumber evidence="1">3.6.4.12</ecNumber>
    </recommendedName>
</protein>
<evidence type="ECO:0000256" key="6">
    <source>
        <dbReference type="ARBA" id="ARBA00022840"/>
    </source>
</evidence>
<dbReference type="PRINTS" id="PR01657">
    <property type="entry name" value="MCMFAMILY"/>
</dbReference>
<dbReference type="InterPro" id="IPR003593">
    <property type="entry name" value="AAA+_ATPase"/>
</dbReference>
<dbReference type="PANTHER" id="PTHR11630">
    <property type="entry name" value="DNA REPLICATION LICENSING FACTOR MCM FAMILY MEMBER"/>
    <property type="match status" value="1"/>
</dbReference>
<dbReference type="AlphaFoldDB" id="A0A9W8BNZ2"/>
<dbReference type="OrthoDB" id="6274823at2759"/>
<dbReference type="InterPro" id="IPR012340">
    <property type="entry name" value="NA-bd_OB-fold"/>
</dbReference>
<keyword evidence="7 8" id="KW-0238">DNA-binding</keyword>
<dbReference type="GO" id="GO:0043596">
    <property type="term" value="C:nuclear replication fork"/>
    <property type="evidence" value="ECO:0007669"/>
    <property type="project" value="UniProtKB-ARBA"/>
</dbReference>
<keyword evidence="3 8" id="KW-0547">Nucleotide-binding</keyword>
<dbReference type="Pfam" id="PF17855">
    <property type="entry name" value="MCM_lid"/>
    <property type="match status" value="1"/>
</dbReference>
<keyword evidence="11" id="KW-1185">Reference proteome</keyword>
<dbReference type="Gene3D" id="3.30.1640.10">
    <property type="entry name" value="mini-chromosome maintenance (MCM) complex, chain A, domain 1"/>
    <property type="match status" value="1"/>
</dbReference>
<comment type="similarity">
    <text evidence="8">Belongs to the MCM family.</text>
</comment>
<evidence type="ECO:0000256" key="4">
    <source>
        <dbReference type="ARBA" id="ARBA00022801"/>
    </source>
</evidence>
<dbReference type="GO" id="GO:0042555">
    <property type="term" value="C:MCM complex"/>
    <property type="evidence" value="ECO:0007669"/>
    <property type="project" value="UniProtKB-ARBA"/>
</dbReference>
<evidence type="ECO:0000313" key="11">
    <source>
        <dbReference type="Proteomes" id="UP001150907"/>
    </source>
</evidence>
<evidence type="ECO:0000256" key="8">
    <source>
        <dbReference type="RuleBase" id="RU004070"/>
    </source>
</evidence>
<dbReference type="GO" id="GO:0031261">
    <property type="term" value="C:DNA replication preinitiation complex"/>
    <property type="evidence" value="ECO:0007669"/>
    <property type="project" value="UniProtKB-ARBA"/>
</dbReference>
<dbReference type="Gene3D" id="3.40.50.300">
    <property type="entry name" value="P-loop containing nucleotide triphosphate hydrolases"/>
    <property type="match status" value="1"/>
</dbReference>
<dbReference type="Pfam" id="PF00493">
    <property type="entry name" value="MCM"/>
    <property type="match status" value="1"/>
</dbReference>
<dbReference type="GO" id="GO:0016787">
    <property type="term" value="F:hydrolase activity"/>
    <property type="evidence" value="ECO:0007669"/>
    <property type="project" value="UniProtKB-KW"/>
</dbReference>
<dbReference type="SUPFAM" id="SSF50249">
    <property type="entry name" value="Nucleic acid-binding proteins"/>
    <property type="match status" value="1"/>
</dbReference>
<dbReference type="FunFam" id="3.40.50.300:FF:000671">
    <property type="entry name" value="DNA helicase MCM9 isoform X1"/>
    <property type="match status" value="1"/>
</dbReference>
<dbReference type="EMBL" id="JANBQF010000007">
    <property type="protein sequence ID" value="KAJ2008326.1"/>
    <property type="molecule type" value="Genomic_DNA"/>
</dbReference>
<dbReference type="GO" id="GO:0017116">
    <property type="term" value="F:single-stranded DNA helicase activity"/>
    <property type="evidence" value="ECO:0007669"/>
    <property type="project" value="TreeGrafter"/>
</dbReference>
<feature type="domain" description="MCM C-terminal AAA(+) ATPase" evidence="9">
    <location>
        <begin position="312"/>
        <end position="515"/>
    </location>
</feature>
<evidence type="ECO:0000256" key="5">
    <source>
        <dbReference type="ARBA" id="ARBA00022806"/>
    </source>
</evidence>
<gene>
    <name evidence="10" type="primary">MCM9</name>
    <name evidence="10" type="ORF">H4R26_000268</name>
</gene>
<dbReference type="SMART" id="SM00382">
    <property type="entry name" value="AAA"/>
    <property type="match status" value="1"/>
</dbReference>
<dbReference type="InterPro" id="IPR027925">
    <property type="entry name" value="MCM_N"/>
</dbReference>
<evidence type="ECO:0000256" key="2">
    <source>
        <dbReference type="ARBA" id="ARBA00022705"/>
    </source>
</evidence>
<dbReference type="GO" id="GO:0003697">
    <property type="term" value="F:single-stranded DNA binding"/>
    <property type="evidence" value="ECO:0007669"/>
    <property type="project" value="TreeGrafter"/>
</dbReference>
<organism evidence="10 11">
    <name type="scientific">Coemansia thaxteri</name>
    <dbReference type="NCBI Taxonomy" id="2663907"/>
    <lineage>
        <taxon>Eukaryota</taxon>
        <taxon>Fungi</taxon>
        <taxon>Fungi incertae sedis</taxon>
        <taxon>Zoopagomycota</taxon>
        <taxon>Kickxellomycotina</taxon>
        <taxon>Kickxellomycetes</taxon>
        <taxon>Kickxellales</taxon>
        <taxon>Kickxellaceae</taxon>
        <taxon>Coemansia</taxon>
    </lineage>
</organism>
<evidence type="ECO:0000256" key="1">
    <source>
        <dbReference type="ARBA" id="ARBA00012551"/>
    </source>
</evidence>
<dbReference type="Pfam" id="PF17207">
    <property type="entry name" value="MCM_OB"/>
    <property type="match status" value="1"/>
</dbReference>
<dbReference type="Gene3D" id="2.40.50.140">
    <property type="entry name" value="Nucleic acid-binding proteins"/>
    <property type="match status" value="1"/>
</dbReference>
<dbReference type="GO" id="GO:0005656">
    <property type="term" value="C:nuclear pre-replicative complex"/>
    <property type="evidence" value="ECO:0007669"/>
    <property type="project" value="UniProtKB-ARBA"/>
</dbReference>
<dbReference type="GO" id="GO:0000724">
    <property type="term" value="P:double-strand break repair via homologous recombination"/>
    <property type="evidence" value="ECO:0007669"/>
    <property type="project" value="TreeGrafter"/>
</dbReference>
<name>A0A9W8BNZ2_9FUNG</name>
<evidence type="ECO:0000313" key="10">
    <source>
        <dbReference type="EMBL" id="KAJ2008326.1"/>
    </source>
</evidence>